<dbReference type="AlphaFoldDB" id="A0A0G4LQI3"/>
<evidence type="ECO:0000313" key="4">
    <source>
        <dbReference type="Proteomes" id="UP000045706"/>
    </source>
</evidence>
<keyword evidence="2" id="KW-1133">Transmembrane helix</keyword>
<evidence type="ECO:0008006" key="5">
    <source>
        <dbReference type="Google" id="ProtNLM"/>
    </source>
</evidence>
<keyword evidence="2" id="KW-0472">Membrane</keyword>
<proteinExistence type="predicted"/>
<dbReference type="EMBL" id="CVQI01015557">
    <property type="protein sequence ID" value="CRK23965.1"/>
    <property type="molecule type" value="Genomic_DNA"/>
</dbReference>
<accession>A0A0G4LQI3</accession>
<reference evidence="4" key="1">
    <citation type="submission" date="2015-05" db="EMBL/GenBank/DDBJ databases">
        <authorList>
            <person name="Fogelqvist Johan"/>
        </authorList>
    </citation>
    <scope>NUCLEOTIDE SEQUENCE [LARGE SCALE GENOMIC DNA]</scope>
</reference>
<organism evidence="3 4">
    <name type="scientific">Verticillium longisporum</name>
    <name type="common">Verticillium dahliae var. longisporum</name>
    <dbReference type="NCBI Taxonomy" id="100787"/>
    <lineage>
        <taxon>Eukaryota</taxon>
        <taxon>Fungi</taxon>
        <taxon>Dikarya</taxon>
        <taxon>Ascomycota</taxon>
        <taxon>Pezizomycotina</taxon>
        <taxon>Sordariomycetes</taxon>
        <taxon>Hypocreomycetidae</taxon>
        <taxon>Glomerellales</taxon>
        <taxon>Plectosphaerellaceae</taxon>
        <taxon>Verticillium</taxon>
    </lineage>
</organism>
<feature type="compositionally biased region" description="Low complexity" evidence="1">
    <location>
        <begin position="242"/>
        <end position="258"/>
    </location>
</feature>
<feature type="non-terminal residue" evidence="3">
    <location>
        <position position="1"/>
    </location>
</feature>
<feature type="transmembrane region" description="Helical" evidence="2">
    <location>
        <begin position="367"/>
        <end position="387"/>
    </location>
</feature>
<evidence type="ECO:0000256" key="1">
    <source>
        <dbReference type="SAM" id="MobiDB-lite"/>
    </source>
</evidence>
<feature type="transmembrane region" description="Helical" evidence="2">
    <location>
        <begin position="393"/>
        <end position="411"/>
    </location>
</feature>
<dbReference type="Proteomes" id="UP000045706">
    <property type="component" value="Unassembled WGS sequence"/>
</dbReference>
<evidence type="ECO:0000313" key="3">
    <source>
        <dbReference type="EMBL" id="CRK23965.1"/>
    </source>
</evidence>
<protein>
    <recommendedName>
        <fullName evidence="5">Methyltransferase domain-containing protein</fullName>
    </recommendedName>
</protein>
<name>A0A0G4LQI3_VERLO</name>
<sequence>ADPWRFSLTRPNTAQSNRESATAPSTSGLLKSTMILRQQWYSAKGEEDLSTEDDKQMSNCGREAMQPRLRPSVTAPQKCLHKTPLQVNVITMSTTTAPLPAMAPLIPRFHLFEIDDQPWFPSFLRARVQDALLATWVNRTPGLQPASPARLAADILEREIGQASLPSHTFIDFCAGSGGPTPTIERILNRRLAAASLPPATFVLTDLHPNPASWSRAAAASSNLVYEPDPIDASAAPPSLLAQHRGSSTVSSSSSSSSATEKTKKKEIFRLFNLAFHHFPDPLARRILRDTLSTSSGFAIFELQAREPASFLACCLLGLGHKKKEIFRLFNLAFHHFPDPLARRILHDTLSTSSGFAIFELQAREPASLLACCLLGLGVLLGAPYHAWRLRSWAVLFFCWVVPVLPFVLVFDGLVSSVRTRTPDEVEALMRTCGADCEAWEVRSGSEMHLWPVGYLHWIVATKKDAPGRK</sequence>
<feature type="region of interest" description="Disordered" evidence="1">
    <location>
        <begin position="1"/>
        <end position="28"/>
    </location>
</feature>
<feature type="region of interest" description="Disordered" evidence="1">
    <location>
        <begin position="242"/>
        <end position="261"/>
    </location>
</feature>
<feature type="compositionally biased region" description="Polar residues" evidence="1">
    <location>
        <begin position="9"/>
        <end position="28"/>
    </location>
</feature>
<gene>
    <name evidence="3" type="ORF">BN1723_003104</name>
</gene>
<evidence type="ECO:0000256" key="2">
    <source>
        <dbReference type="SAM" id="Phobius"/>
    </source>
</evidence>
<keyword evidence="2" id="KW-0812">Transmembrane</keyword>